<evidence type="ECO:0000313" key="4">
    <source>
        <dbReference type="Proteomes" id="UP000000852"/>
    </source>
</evidence>
<accession>C6XTH7</accession>
<feature type="domain" description="NADP-dependent oxidoreductase" evidence="2">
    <location>
        <begin position="9"/>
        <end position="276"/>
    </location>
</feature>
<evidence type="ECO:0000259" key="2">
    <source>
        <dbReference type="Pfam" id="PF00248"/>
    </source>
</evidence>
<dbReference type="PRINTS" id="PR00069">
    <property type="entry name" value="ALDKETRDTASE"/>
</dbReference>
<dbReference type="eggNOG" id="COG0667">
    <property type="taxonomic scope" value="Bacteria"/>
</dbReference>
<dbReference type="GO" id="GO:0016491">
    <property type="term" value="F:oxidoreductase activity"/>
    <property type="evidence" value="ECO:0007669"/>
    <property type="project" value="UniProtKB-KW"/>
</dbReference>
<dbReference type="Proteomes" id="UP000000852">
    <property type="component" value="Chromosome"/>
</dbReference>
<evidence type="ECO:0000256" key="1">
    <source>
        <dbReference type="ARBA" id="ARBA00023002"/>
    </source>
</evidence>
<dbReference type="InterPro" id="IPR050523">
    <property type="entry name" value="AKR_Detox_Biosynth"/>
</dbReference>
<keyword evidence="1" id="KW-0560">Oxidoreductase</keyword>
<dbReference type="PANTHER" id="PTHR43364">
    <property type="entry name" value="NADH-SPECIFIC METHYLGLYOXAL REDUCTASE-RELATED"/>
    <property type="match status" value="1"/>
</dbReference>
<dbReference type="KEGG" id="phe:Phep_3564"/>
<name>C6XTH7_PEDHD</name>
<dbReference type="OrthoDB" id="9773828at2"/>
<dbReference type="EMBL" id="CP001681">
    <property type="protein sequence ID" value="ACU05755.1"/>
    <property type="molecule type" value="Genomic_DNA"/>
</dbReference>
<evidence type="ECO:0000313" key="3">
    <source>
        <dbReference type="EMBL" id="ACU05755.1"/>
    </source>
</evidence>
<protein>
    <submittedName>
        <fullName evidence="3">Aldo/keto reductase</fullName>
    </submittedName>
</protein>
<gene>
    <name evidence="3" type="ordered locus">Phep_3564</name>
</gene>
<dbReference type="InterPro" id="IPR020471">
    <property type="entry name" value="AKR"/>
</dbReference>
<dbReference type="PANTHER" id="PTHR43364:SF4">
    <property type="entry name" value="NAD(P)-LINKED OXIDOREDUCTASE SUPERFAMILY PROTEIN"/>
    <property type="match status" value="1"/>
</dbReference>
<dbReference type="AlphaFoldDB" id="C6XTH7"/>
<sequence>MIGDRRVDIGLGCVTFGREIDRLSAFSMMDYALGRGIKLFDTAAAYHHGASESIIGSWLASRQPDQSQVRVATKVSPPYSAQSILKSIDESLNRLEKDTLDIFYLHSWDGSVKNLEVLRTLDQCVKQGKANALGASNFTADQLEEVIQLQQLNGLMSFKYIQNNHNLAVSDLTKKLMDVCNVNQIDIVTYSPLGAGFLTGKYTNSMPDDSRFRVVPGHQKIYFTDQALKKCECLRKVSLLTGYSMEHIAMSWALHQSGVKYALVGGRSWEQVEKAFIAQGFYDKDIFQALDT</sequence>
<proteinExistence type="predicted"/>
<organism evidence="3 4">
    <name type="scientific">Pedobacter heparinus (strain ATCC 13125 / DSM 2366 / CIP 104194 / JCM 7457 / NBRC 12017 / NCIMB 9290 / NRRL B-14731 / HIM 762-3)</name>
    <dbReference type="NCBI Taxonomy" id="485917"/>
    <lineage>
        <taxon>Bacteria</taxon>
        <taxon>Pseudomonadati</taxon>
        <taxon>Bacteroidota</taxon>
        <taxon>Sphingobacteriia</taxon>
        <taxon>Sphingobacteriales</taxon>
        <taxon>Sphingobacteriaceae</taxon>
        <taxon>Pedobacter</taxon>
    </lineage>
</organism>
<dbReference type="InterPro" id="IPR023210">
    <property type="entry name" value="NADP_OxRdtase_dom"/>
</dbReference>
<reference evidence="3 4" key="1">
    <citation type="journal article" date="2009" name="Stand. Genomic Sci.">
        <title>Complete genome sequence of Pedobacter heparinus type strain (HIM 762-3).</title>
        <authorList>
            <person name="Han C."/>
            <person name="Spring S."/>
            <person name="Lapidus A."/>
            <person name="Del Rio T.G."/>
            <person name="Tice H."/>
            <person name="Copeland A."/>
            <person name="Cheng J.F."/>
            <person name="Lucas S."/>
            <person name="Chen F."/>
            <person name="Nolan M."/>
            <person name="Bruce D."/>
            <person name="Goodwin L."/>
            <person name="Pitluck S."/>
            <person name="Ivanova N."/>
            <person name="Mavromatis K."/>
            <person name="Mikhailova N."/>
            <person name="Pati A."/>
            <person name="Chen A."/>
            <person name="Palaniappan K."/>
            <person name="Land M."/>
            <person name="Hauser L."/>
            <person name="Chang Y.J."/>
            <person name="Jeffries C.C."/>
            <person name="Saunders E."/>
            <person name="Chertkov O."/>
            <person name="Brettin T."/>
            <person name="Goker M."/>
            <person name="Rohde M."/>
            <person name="Bristow J."/>
            <person name="Eisen J.A."/>
            <person name="Markowitz V."/>
            <person name="Hugenholtz P."/>
            <person name="Kyrpides N.C."/>
            <person name="Klenk H.P."/>
            <person name="Detter J.C."/>
        </authorList>
    </citation>
    <scope>NUCLEOTIDE SEQUENCE [LARGE SCALE GENOMIC DNA]</scope>
    <source>
        <strain evidence="4">ATCC 13125 / DSM 2366 / CIP 104194 / JCM 7457 / NBRC 12017 / NCIMB 9290 / NRRL B-14731 / HIM 762-3</strain>
    </source>
</reference>
<dbReference type="Gene3D" id="3.20.20.100">
    <property type="entry name" value="NADP-dependent oxidoreductase domain"/>
    <property type="match status" value="1"/>
</dbReference>
<dbReference type="STRING" id="485917.Phep_3564"/>
<dbReference type="HOGENOM" id="CLU_023205_2_0_10"/>
<keyword evidence="4" id="KW-1185">Reference proteome</keyword>
<dbReference type="InterPro" id="IPR036812">
    <property type="entry name" value="NAD(P)_OxRdtase_dom_sf"/>
</dbReference>
<dbReference type="RefSeq" id="WP_015809364.1">
    <property type="nucleotide sequence ID" value="NC_013061.1"/>
</dbReference>
<dbReference type="SUPFAM" id="SSF51430">
    <property type="entry name" value="NAD(P)-linked oxidoreductase"/>
    <property type="match status" value="1"/>
</dbReference>
<dbReference type="Pfam" id="PF00248">
    <property type="entry name" value="Aldo_ket_red"/>
    <property type="match status" value="1"/>
</dbReference>